<dbReference type="AlphaFoldDB" id="A0A6P8FQY1"/>
<organism evidence="2 3">
    <name type="scientific">Clupea harengus</name>
    <name type="common">Atlantic herring</name>
    <dbReference type="NCBI Taxonomy" id="7950"/>
    <lineage>
        <taxon>Eukaryota</taxon>
        <taxon>Metazoa</taxon>
        <taxon>Chordata</taxon>
        <taxon>Craniata</taxon>
        <taxon>Vertebrata</taxon>
        <taxon>Euteleostomi</taxon>
        <taxon>Actinopterygii</taxon>
        <taxon>Neopterygii</taxon>
        <taxon>Teleostei</taxon>
        <taxon>Clupei</taxon>
        <taxon>Clupeiformes</taxon>
        <taxon>Clupeoidei</taxon>
        <taxon>Clupeidae</taxon>
        <taxon>Clupea</taxon>
    </lineage>
</organism>
<evidence type="ECO:0000313" key="3">
    <source>
        <dbReference type="RefSeq" id="XP_031425860.1"/>
    </source>
</evidence>
<protein>
    <submittedName>
        <fullName evidence="3">Uncharacterized protein LOC116221028 isoform X6</fullName>
    </submittedName>
</protein>
<reference evidence="3" key="1">
    <citation type="submission" date="2025-08" db="UniProtKB">
        <authorList>
            <consortium name="RefSeq"/>
        </authorList>
    </citation>
    <scope>IDENTIFICATION</scope>
</reference>
<dbReference type="GeneID" id="116221028"/>
<dbReference type="Proteomes" id="UP000515152">
    <property type="component" value="Chromosome 7"/>
</dbReference>
<dbReference type="RefSeq" id="XP_031425860.1">
    <property type="nucleotide sequence ID" value="XM_031570000.1"/>
</dbReference>
<feature type="region of interest" description="Disordered" evidence="1">
    <location>
        <begin position="1"/>
        <end position="21"/>
    </location>
</feature>
<accession>A0A6P8FQY1</accession>
<evidence type="ECO:0000256" key="1">
    <source>
        <dbReference type="SAM" id="MobiDB-lite"/>
    </source>
</evidence>
<gene>
    <name evidence="3" type="primary">LOC116221028</name>
</gene>
<name>A0A6P8FQY1_CLUHA</name>
<keyword evidence="2" id="KW-1185">Reference proteome</keyword>
<proteinExistence type="predicted"/>
<sequence length="263" mass="29192">MLNLSKMGKPPDQHRVTTSTPRLDLHKALRPNTVMAPGNQQLLLLSQSRDGALLQCLHMLSLSKTGRPPDQHRVTTSTPRLDLHKALRPNTVMAPGNQQLLLLSHSRDGALLQCLHMLSLSKTGRPPDQHRVTTSTPRLDLHKALRPNTVMAPGNQQQLLLSHSRDGALLQCLHMLSLSKTGRPPDQHRVTTSTPRLDFQPVLWPNTLVAPGNQQLLSQSRVAQGLRLRLSLTEFMGHHIQSRAVNKVMLRLGAKGLENAVFE</sequence>
<evidence type="ECO:0000313" key="2">
    <source>
        <dbReference type="Proteomes" id="UP000515152"/>
    </source>
</evidence>